<evidence type="ECO:0000256" key="19">
    <source>
        <dbReference type="SAM" id="Phobius"/>
    </source>
</evidence>
<keyword evidence="12" id="KW-0072">Autophagy</keyword>
<dbReference type="InterPro" id="IPR018939">
    <property type="entry name" value="Autophagy-rel_prot_27"/>
</dbReference>
<protein>
    <recommendedName>
        <fullName evidence="6">Autophagy-related protein 27</fullName>
    </recommendedName>
</protein>
<evidence type="ECO:0000256" key="7">
    <source>
        <dbReference type="ARBA" id="ARBA00022448"/>
    </source>
</evidence>
<reference evidence="22" key="1">
    <citation type="submission" date="2021-01" db="EMBL/GenBank/DDBJ databases">
        <authorList>
            <person name="Corre E."/>
            <person name="Pelletier E."/>
            <person name="Niang G."/>
            <person name="Scheremetjew M."/>
            <person name="Finn R."/>
            <person name="Kale V."/>
            <person name="Holt S."/>
            <person name="Cochrane G."/>
            <person name="Meng A."/>
            <person name="Brown T."/>
            <person name="Cohen L."/>
        </authorList>
    </citation>
    <scope>NUCLEOTIDE SEQUENCE</scope>
    <source>
        <strain evidence="22">UTEXLB2642</strain>
    </source>
</reference>
<dbReference type="GO" id="GO:0015031">
    <property type="term" value="P:protein transport"/>
    <property type="evidence" value="ECO:0007669"/>
    <property type="project" value="UniProtKB-KW"/>
</dbReference>
<feature type="transmembrane region" description="Helical" evidence="19">
    <location>
        <begin position="245"/>
        <end position="268"/>
    </location>
</feature>
<keyword evidence="18" id="KW-0245">EGF-like domain</keyword>
<dbReference type="GO" id="GO:0005802">
    <property type="term" value="C:trans-Golgi network"/>
    <property type="evidence" value="ECO:0007669"/>
    <property type="project" value="TreeGrafter"/>
</dbReference>
<dbReference type="PROSITE" id="PS00022">
    <property type="entry name" value="EGF_1"/>
    <property type="match status" value="1"/>
</dbReference>
<sequence length="296" mass="32214">MIRNDLLIIIFIIINFIYRIDSLSCGSYSTNLGANYDLTELIRTADQGAYTVIDGDIPCTKQVESNYTYYFNICGTVVGNVPIKCRPLPGISGASALQVNERGSKSEFDDYCFIAGSYVESTTTLDVIDSQDPTKGLKLTYLGDSCSNGSPRKFHIELQCADRLNPVPTHALELAPCEYTVTMPSVYGCPLECPVSNRKLCGGNGHCAYDYDSNKAKCFCNHGYEGSDCNTVTSTASPPLNYSPALLGLIITLFIIIAILVGGILFMIRQLAAYKDDITNYQALKGGDEDSSRAVV</sequence>
<keyword evidence="10" id="KW-0653">Protein transport</keyword>
<dbReference type="SUPFAM" id="SSF57196">
    <property type="entry name" value="EGF/Laminin"/>
    <property type="match status" value="1"/>
</dbReference>
<evidence type="ECO:0000256" key="13">
    <source>
        <dbReference type="ARBA" id="ARBA00023034"/>
    </source>
</evidence>
<name>A0A7S0XDD0_9STRA</name>
<evidence type="ECO:0000256" key="14">
    <source>
        <dbReference type="ARBA" id="ARBA00023128"/>
    </source>
</evidence>
<dbReference type="PANTHER" id="PTHR15071:SF0">
    <property type="entry name" value="MANNOSE 6-PHOSPHATE RECEPTOR-LIKE PROTEIN 1"/>
    <property type="match status" value="1"/>
</dbReference>
<keyword evidence="8 19" id="KW-0812">Transmembrane</keyword>
<dbReference type="PROSITE" id="PS50026">
    <property type="entry name" value="EGF_3"/>
    <property type="match status" value="1"/>
</dbReference>
<keyword evidence="17" id="KW-0968">Cytoplasmic vesicle</keyword>
<keyword evidence="14" id="KW-0496">Mitochondrion</keyword>
<feature type="disulfide bond" evidence="18">
    <location>
        <begin position="220"/>
        <end position="229"/>
    </location>
</feature>
<keyword evidence="9" id="KW-0732">Signal</keyword>
<evidence type="ECO:0000256" key="16">
    <source>
        <dbReference type="ARBA" id="ARBA00023157"/>
    </source>
</evidence>
<keyword evidence="13" id="KW-0333">Golgi apparatus</keyword>
<comment type="similarity">
    <text evidence="5">Belongs to the ATG27 family.</text>
</comment>
<dbReference type="Gene3D" id="2.70.130.10">
    <property type="entry name" value="Mannose-6-phosphate receptor binding domain"/>
    <property type="match status" value="1"/>
</dbReference>
<dbReference type="InterPro" id="IPR000742">
    <property type="entry name" value="EGF"/>
</dbReference>
<evidence type="ECO:0000256" key="18">
    <source>
        <dbReference type="PROSITE-ProRule" id="PRU00076"/>
    </source>
</evidence>
<comment type="subcellular location">
    <subcellularLocation>
        <location evidence="2">Cytoplasmic vesicle membrane</location>
        <topology evidence="2">Single-pass type I membrane protein</topology>
    </subcellularLocation>
    <subcellularLocation>
        <location evidence="3">Golgi apparatus membrane</location>
    </subcellularLocation>
    <subcellularLocation>
        <location evidence="1">Mitochondrion membrane</location>
        <topology evidence="1">Single-pass membrane protein</topology>
    </subcellularLocation>
    <subcellularLocation>
        <location evidence="4">Preautophagosomal structure membrane</location>
        <topology evidence="4">Single-pass type I membrane protein</topology>
    </subcellularLocation>
</comment>
<dbReference type="GO" id="GO:0000139">
    <property type="term" value="C:Golgi membrane"/>
    <property type="evidence" value="ECO:0007669"/>
    <property type="project" value="UniProtKB-SubCell"/>
</dbReference>
<keyword evidence="15 19" id="KW-0472">Membrane</keyword>
<evidence type="ECO:0000256" key="4">
    <source>
        <dbReference type="ARBA" id="ARBA00004472"/>
    </source>
</evidence>
<evidence type="ECO:0000256" key="6">
    <source>
        <dbReference type="ARBA" id="ARBA00013776"/>
    </source>
</evidence>
<evidence type="ECO:0000256" key="5">
    <source>
        <dbReference type="ARBA" id="ARBA00005363"/>
    </source>
</evidence>
<feature type="disulfide bond" evidence="18">
    <location>
        <begin position="201"/>
        <end position="218"/>
    </location>
</feature>
<evidence type="ECO:0000256" key="8">
    <source>
        <dbReference type="ARBA" id="ARBA00022692"/>
    </source>
</evidence>
<evidence type="ECO:0000259" key="20">
    <source>
        <dbReference type="PROSITE" id="PS50026"/>
    </source>
</evidence>
<evidence type="ECO:0000256" key="3">
    <source>
        <dbReference type="ARBA" id="ARBA00004394"/>
    </source>
</evidence>
<dbReference type="GO" id="GO:0010008">
    <property type="term" value="C:endosome membrane"/>
    <property type="evidence" value="ECO:0007669"/>
    <property type="project" value="UniProtKB-SubCell"/>
</dbReference>
<dbReference type="SUPFAM" id="SSF50911">
    <property type="entry name" value="Mannose 6-phosphate receptor domain"/>
    <property type="match status" value="1"/>
</dbReference>
<gene>
    <name evidence="22" type="ORF">CNEB1095_LOCUS1645</name>
</gene>
<evidence type="ECO:0000259" key="21">
    <source>
        <dbReference type="PROSITE" id="PS51914"/>
    </source>
</evidence>
<dbReference type="InterPro" id="IPR044865">
    <property type="entry name" value="MRH_dom"/>
</dbReference>
<evidence type="ECO:0000313" key="22">
    <source>
        <dbReference type="EMBL" id="CAD8716007.1"/>
    </source>
</evidence>
<evidence type="ECO:0000256" key="11">
    <source>
        <dbReference type="ARBA" id="ARBA00022989"/>
    </source>
</evidence>
<dbReference type="Gene3D" id="2.10.25.10">
    <property type="entry name" value="Laminin"/>
    <property type="match status" value="1"/>
</dbReference>
<keyword evidence="11 19" id="KW-1133">Transmembrane helix</keyword>
<dbReference type="PROSITE" id="PS51914">
    <property type="entry name" value="MRH"/>
    <property type="match status" value="1"/>
</dbReference>
<dbReference type="PROSITE" id="PS01186">
    <property type="entry name" value="EGF_2"/>
    <property type="match status" value="1"/>
</dbReference>
<organism evidence="22">
    <name type="scientific">Chromulina nebulosa</name>
    <dbReference type="NCBI Taxonomy" id="96789"/>
    <lineage>
        <taxon>Eukaryota</taxon>
        <taxon>Sar</taxon>
        <taxon>Stramenopiles</taxon>
        <taxon>Ochrophyta</taxon>
        <taxon>Chrysophyceae</taxon>
        <taxon>Chromulinales</taxon>
        <taxon>Chromulinaceae</taxon>
        <taxon>Chromulina</taxon>
    </lineage>
</organism>
<accession>A0A7S0XDD0</accession>
<keyword evidence="7" id="KW-0813">Transport</keyword>
<feature type="domain" description="EGF-like" evidence="20">
    <location>
        <begin position="190"/>
        <end position="230"/>
    </location>
</feature>
<keyword evidence="16 18" id="KW-1015">Disulfide bond</keyword>
<dbReference type="InterPro" id="IPR009011">
    <property type="entry name" value="Man6P_isomerase_rcpt-bd_dom_sf"/>
</dbReference>
<dbReference type="AlphaFoldDB" id="A0A7S0XDD0"/>
<evidence type="ECO:0000256" key="1">
    <source>
        <dbReference type="ARBA" id="ARBA00004304"/>
    </source>
</evidence>
<evidence type="ECO:0000256" key="12">
    <source>
        <dbReference type="ARBA" id="ARBA00023006"/>
    </source>
</evidence>
<comment type="caution">
    <text evidence="18">Lacks conserved residue(s) required for the propagation of feature annotation.</text>
</comment>
<dbReference type="PANTHER" id="PTHR15071">
    <property type="entry name" value="MANNOSE-6-PHOSPHATE RECEPTOR FAMILY MEMBER"/>
    <property type="match status" value="1"/>
</dbReference>
<dbReference type="EMBL" id="HBFD01002559">
    <property type="protein sequence ID" value="CAD8716007.1"/>
    <property type="molecule type" value="Transcribed_RNA"/>
</dbReference>
<dbReference type="GO" id="GO:0034045">
    <property type="term" value="C:phagophore assembly site membrane"/>
    <property type="evidence" value="ECO:0007669"/>
    <property type="project" value="UniProtKB-SubCell"/>
</dbReference>
<evidence type="ECO:0000256" key="9">
    <source>
        <dbReference type="ARBA" id="ARBA00022729"/>
    </source>
</evidence>
<dbReference type="Pfam" id="PF09451">
    <property type="entry name" value="ATG27"/>
    <property type="match status" value="1"/>
</dbReference>
<dbReference type="GO" id="GO:0006914">
    <property type="term" value="P:autophagy"/>
    <property type="evidence" value="ECO:0007669"/>
    <property type="project" value="UniProtKB-KW"/>
</dbReference>
<evidence type="ECO:0000256" key="17">
    <source>
        <dbReference type="ARBA" id="ARBA00023329"/>
    </source>
</evidence>
<evidence type="ECO:0000256" key="2">
    <source>
        <dbReference type="ARBA" id="ARBA00004358"/>
    </source>
</evidence>
<evidence type="ECO:0000256" key="15">
    <source>
        <dbReference type="ARBA" id="ARBA00023136"/>
    </source>
</evidence>
<proteinExistence type="inferred from homology"/>
<dbReference type="GO" id="GO:0031966">
    <property type="term" value="C:mitochondrial membrane"/>
    <property type="evidence" value="ECO:0007669"/>
    <property type="project" value="UniProtKB-SubCell"/>
</dbReference>
<evidence type="ECO:0000256" key="10">
    <source>
        <dbReference type="ARBA" id="ARBA00022927"/>
    </source>
</evidence>
<feature type="domain" description="MRH" evidence="21">
    <location>
        <begin position="23"/>
        <end position="191"/>
    </location>
</feature>